<sequence>MSRFPGYHPDIPISRTPPAVSPPQPLIDAQHAAFIQGGVSMSIGACGPGRHPTLARGTGCRISADLRRVTVFVSMQQAAPVLDCVRDNGLIAAAFSQPSTHRTIQLKGRDARLVPLDEGDAALIIRYRQAFAADLATIGFRAEQVETLLGFPASEVVAIRFTLAEAYVQTPGPQAGERLQSRS</sequence>
<dbReference type="Gene3D" id="2.30.110.10">
    <property type="entry name" value="Electron Transport, Fmn-binding Protein, Chain A"/>
    <property type="match status" value="1"/>
</dbReference>
<keyword evidence="3" id="KW-1185">Reference proteome</keyword>
<dbReference type="InterPro" id="IPR012349">
    <property type="entry name" value="Split_barrel_FMN-bd"/>
</dbReference>
<protein>
    <recommendedName>
        <fullName evidence="4">Pyridoxamine 5'-phosphate oxidase putative domain-containing protein</fullName>
    </recommendedName>
</protein>
<evidence type="ECO:0000313" key="2">
    <source>
        <dbReference type="EMBL" id="GIZ51663.1"/>
    </source>
</evidence>
<name>A0ABQ4Q3B0_9BURK</name>
<feature type="region of interest" description="Disordered" evidence="1">
    <location>
        <begin position="1"/>
        <end position="23"/>
    </location>
</feature>
<dbReference type="Proteomes" id="UP000887222">
    <property type="component" value="Unassembled WGS sequence"/>
</dbReference>
<accession>A0ABQ4Q3B0</accession>
<reference evidence="2 3" key="1">
    <citation type="journal article" date="2022" name="Int. J. Syst. Evol. Microbiol.">
        <title>Noviherbaspirillum aridicola sp. nov., isolated from an arid soil in Pakistan.</title>
        <authorList>
            <person name="Khan I.U."/>
            <person name="Saqib M."/>
            <person name="Amin A."/>
            <person name="Hussain F."/>
            <person name="Li L."/>
            <person name="Liu Y.H."/>
            <person name="Fang B.Z."/>
            <person name="Ahmed I."/>
            <person name="Li W.J."/>
        </authorList>
    </citation>
    <scope>NUCLEOTIDE SEQUENCE [LARGE SCALE GENOMIC DNA]</scope>
    <source>
        <strain evidence="2 3">NCCP-691</strain>
    </source>
</reference>
<evidence type="ECO:0000313" key="3">
    <source>
        <dbReference type="Proteomes" id="UP000887222"/>
    </source>
</evidence>
<proteinExistence type="predicted"/>
<evidence type="ECO:0008006" key="4">
    <source>
        <dbReference type="Google" id="ProtNLM"/>
    </source>
</evidence>
<gene>
    <name evidence="2" type="ORF">NCCP691_16770</name>
</gene>
<dbReference type="RefSeq" id="WP_220807819.1">
    <property type="nucleotide sequence ID" value="NZ_BPMK01000006.1"/>
</dbReference>
<comment type="caution">
    <text evidence="2">The sequence shown here is derived from an EMBL/GenBank/DDBJ whole genome shotgun (WGS) entry which is preliminary data.</text>
</comment>
<organism evidence="2 3">
    <name type="scientific">Noviherbaspirillum aridicola</name>
    <dbReference type="NCBI Taxonomy" id="2849687"/>
    <lineage>
        <taxon>Bacteria</taxon>
        <taxon>Pseudomonadati</taxon>
        <taxon>Pseudomonadota</taxon>
        <taxon>Betaproteobacteria</taxon>
        <taxon>Burkholderiales</taxon>
        <taxon>Oxalobacteraceae</taxon>
        <taxon>Noviherbaspirillum</taxon>
    </lineage>
</organism>
<dbReference type="EMBL" id="BPMK01000006">
    <property type="protein sequence ID" value="GIZ51663.1"/>
    <property type="molecule type" value="Genomic_DNA"/>
</dbReference>
<evidence type="ECO:0000256" key="1">
    <source>
        <dbReference type="SAM" id="MobiDB-lite"/>
    </source>
</evidence>